<gene>
    <name evidence="2" type="ORF">EBQ26_01500</name>
</gene>
<dbReference type="Pfam" id="PF13682">
    <property type="entry name" value="CZB"/>
    <property type="match status" value="1"/>
</dbReference>
<evidence type="ECO:0000259" key="1">
    <source>
        <dbReference type="Pfam" id="PF13682"/>
    </source>
</evidence>
<organism evidence="2 3">
    <name type="scientific">Allofranklinella schreckenbergeri</name>
    <dbReference type="NCBI Taxonomy" id="1076744"/>
    <lineage>
        <taxon>Bacteria</taxon>
        <taxon>Pseudomonadati</taxon>
        <taxon>Pseudomonadota</taxon>
        <taxon>Betaproteobacteria</taxon>
        <taxon>Burkholderiales</taxon>
        <taxon>Comamonadaceae</taxon>
        <taxon>Allofranklinella</taxon>
    </lineage>
</organism>
<evidence type="ECO:0000313" key="3">
    <source>
        <dbReference type="Proteomes" id="UP000267521"/>
    </source>
</evidence>
<reference evidence="2 3" key="1">
    <citation type="submission" date="2018-10" db="EMBL/GenBank/DDBJ databases">
        <title>Comamonadaceae CDC group NO-1 genome sequencing and assembly.</title>
        <authorList>
            <person name="Bernier A.-M."/>
            <person name="Bernard K."/>
        </authorList>
    </citation>
    <scope>NUCLEOTIDE SEQUENCE [LARGE SCALE GENOMIC DNA]</scope>
    <source>
        <strain evidence="2 3">NML970147</strain>
    </source>
</reference>
<accession>A0A3M6QG87</accession>
<comment type="caution">
    <text evidence="2">The sequence shown here is derived from an EMBL/GenBank/DDBJ whole genome shotgun (WGS) entry which is preliminary data.</text>
</comment>
<feature type="domain" description="Chemoreceptor zinc-binding" evidence="1">
    <location>
        <begin position="78"/>
        <end position="148"/>
    </location>
</feature>
<sequence>MRQAYPNELKFFYIDPALTQCCFRGLHAFRVFDMKIFSRFFDANATAREGQSAPSAQTDVDALLALAEMDIATAIAAHEEWKQRLLDYLENMDGKLHEDYRPDVICRDDCCDLGKWLYGPGQKRFSRYPAFSILVARHKYFHVQAAIVVAQALGGNQEEARRVLNGSYRLASNQVILMLRELKRNLRAG</sequence>
<dbReference type="Proteomes" id="UP000267521">
    <property type="component" value="Unassembled WGS sequence"/>
</dbReference>
<proteinExistence type="predicted"/>
<dbReference type="Gene3D" id="1.20.120.30">
    <property type="entry name" value="Aspartate receptor, ligand-binding domain"/>
    <property type="match status" value="1"/>
</dbReference>
<protein>
    <recommendedName>
        <fullName evidence="1">Chemoreceptor zinc-binding domain-containing protein</fullName>
    </recommendedName>
</protein>
<name>A0A3M6QG87_9BURK</name>
<evidence type="ECO:0000313" key="2">
    <source>
        <dbReference type="EMBL" id="RMX01472.1"/>
    </source>
</evidence>
<dbReference type="InterPro" id="IPR025991">
    <property type="entry name" value="Chemoreceptor_zinc-bind_dom"/>
</dbReference>
<dbReference type="EMBL" id="RDQM01000001">
    <property type="protein sequence ID" value="RMX01472.1"/>
    <property type="molecule type" value="Genomic_DNA"/>
</dbReference>
<dbReference type="AlphaFoldDB" id="A0A3M6QG87"/>